<evidence type="ECO:0000313" key="7">
    <source>
        <dbReference type="Proteomes" id="UP000004816"/>
    </source>
</evidence>
<dbReference type="GO" id="GO:0005737">
    <property type="term" value="C:cytoplasm"/>
    <property type="evidence" value="ECO:0007669"/>
    <property type="project" value="TreeGrafter"/>
</dbReference>
<dbReference type="Proteomes" id="UP000004816">
    <property type="component" value="Unassembled WGS sequence"/>
</dbReference>
<evidence type="ECO:0000313" key="6">
    <source>
        <dbReference type="EMBL" id="EFV14851.1"/>
    </source>
</evidence>
<reference evidence="6 7" key="1">
    <citation type="journal article" date="2011" name="Stand. Genomic Sci.">
        <title>High quality draft genome sequence of Segniliparus rugosus CDC 945(T)= (ATCC BAA-974(T)).</title>
        <authorList>
            <person name="Earl A.M."/>
            <person name="Desjardins C.A."/>
            <person name="Fitzgerald M.G."/>
            <person name="Arachchi H.M."/>
            <person name="Zeng Q."/>
            <person name="Mehta T."/>
            <person name="Griggs A."/>
            <person name="Birren B.W."/>
            <person name="Toney N.C."/>
            <person name="Carr J."/>
            <person name="Posey J."/>
            <person name="Butler W.R."/>
        </authorList>
    </citation>
    <scope>NUCLEOTIDE SEQUENCE [LARGE SCALE GENOMIC DNA]</scope>
    <source>
        <strain evidence="7">ATCC BAA-974 / DSM 45345 / CCUG 50838 / CIP 108380 / JCM 13579 / CDC 945</strain>
    </source>
</reference>
<dbReference type="InterPro" id="IPR029033">
    <property type="entry name" value="His_PPase_superfam"/>
</dbReference>
<dbReference type="Pfam" id="PF13456">
    <property type="entry name" value="RVT_3"/>
    <property type="match status" value="1"/>
</dbReference>
<feature type="active site" description="Proton donor/acceptor" evidence="2">
    <location>
        <position position="251"/>
    </location>
</feature>
<dbReference type="CDD" id="cd09279">
    <property type="entry name" value="RNase_HI_like"/>
    <property type="match status" value="1"/>
</dbReference>
<evidence type="ECO:0000256" key="1">
    <source>
        <dbReference type="PIRSR" id="PIRSR036922-1"/>
    </source>
</evidence>
<gene>
    <name evidence="6" type="ORF">HMPREF9336_00301</name>
</gene>
<dbReference type="PANTHER" id="PTHR48100:SF62">
    <property type="entry name" value="GLUCOSYL-3-PHOSPHOGLYCERATE PHOSPHATASE"/>
    <property type="match status" value="1"/>
</dbReference>
<dbReference type="STRING" id="679197.HMPREF9336_00301"/>
<dbReference type="Pfam" id="PF00300">
    <property type="entry name" value="His_Phos_1"/>
    <property type="match status" value="1"/>
</dbReference>
<dbReference type="HOGENOM" id="CLU_035712_0_0_11"/>
<dbReference type="OrthoDB" id="5296884at2"/>
<evidence type="ECO:0000256" key="4">
    <source>
        <dbReference type="SAM" id="MobiDB-lite"/>
    </source>
</evidence>
<dbReference type="PIRSF" id="PIRSF036922">
    <property type="entry name" value="RNaseH_PGAM"/>
    <property type="match status" value="1"/>
</dbReference>
<evidence type="ECO:0000256" key="3">
    <source>
        <dbReference type="PIRSR" id="PIRSR613078-2"/>
    </source>
</evidence>
<dbReference type="eggNOG" id="COG0406">
    <property type="taxonomic scope" value="Bacteria"/>
</dbReference>
<sequence>MRVVVEADGGSRGNPGPAAYGAVVLDSEGSGARVLAQRAERIGRATNNVAEYRGLVAGLEAAKELGARRVAVRMDSKLVVEQMSGRWKIKHEDMRELASRAAALARGFDEVSYTWVPREQNKRADALLNAALDGKEVAGKAEAAEPPKQKREAVQEQPAASWEPPKSAATRLLLVRHGETEASRVFRQCGRSDLPLTEQGMAQARSLAARLGAQRDIARIYASPLLRTVQTAAAVGDALGLPVVEDERLIEMDFGEWEGLTGQEIQARDPGLRERWLAEPTTEAPGGESFAQVAARVDEFVRDVVERHPGENIVLVSHVTPIKLALKSALGSGWELLTRLFLDVASLSVVDRAPSGRSSVRLVNDISHWQH</sequence>
<dbReference type="CDD" id="cd07067">
    <property type="entry name" value="HP_PGM_like"/>
    <property type="match status" value="1"/>
</dbReference>
<proteinExistence type="predicted"/>
<evidence type="ECO:0000256" key="2">
    <source>
        <dbReference type="PIRSR" id="PIRSR613078-1"/>
    </source>
</evidence>
<protein>
    <recommendedName>
        <fullName evidence="5">RNase H type-1 domain-containing protein</fullName>
    </recommendedName>
</protein>
<dbReference type="GO" id="GO:0016791">
    <property type="term" value="F:phosphatase activity"/>
    <property type="evidence" value="ECO:0007669"/>
    <property type="project" value="TreeGrafter"/>
</dbReference>
<dbReference type="Gene3D" id="3.30.420.10">
    <property type="entry name" value="Ribonuclease H-like superfamily/Ribonuclease H"/>
    <property type="match status" value="1"/>
</dbReference>
<dbReference type="SUPFAM" id="SSF53098">
    <property type="entry name" value="Ribonuclease H-like"/>
    <property type="match status" value="1"/>
</dbReference>
<feature type="region of interest" description="Disordered" evidence="4">
    <location>
        <begin position="138"/>
        <end position="166"/>
    </location>
</feature>
<feature type="domain" description="RNase H type-1" evidence="5">
    <location>
        <begin position="1"/>
        <end position="141"/>
    </location>
</feature>
<feature type="active site" description="Tele-phosphohistidine intermediate" evidence="1">
    <location>
        <position position="177"/>
    </location>
</feature>
<dbReference type="PROSITE" id="PS50879">
    <property type="entry name" value="RNASE_H_1"/>
    <property type="match status" value="1"/>
</dbReference>
<dbReference type="GO" id="GO:0003676">
    <property type="term" value="F:nucleic acid binding"/>
    <property type="evidence" value="ECO:0007669"/>
    <property type="project" value="InterPro"/>
</dbReference>
<comment type="caution">
    <text evidence="6">The sequence shown here is derived from an EMBL/GenBank/DDBJ whole genome shotgun (WGS) entry which is preliminary data.</text>
</comment>
<dbReference type="RefSeq" id="WP_007467158.1">
    <property type="nucleotide sequence ID" value="NZ_KI391954.1"/>
</dbReference>
<dbReference type="PANTHER" id="PTHR48100">
    <property type="entry name" value="BROAD-SPECIFICITY PHOSPHATASE YOR283W-RELATED"/>
    <property type="match status" value="1"/>
</dbReference>
<organism evidence="6 7">
    <name type="scientific">Segniliparus rugosus (strain ATCC BAA-974 / DSM 45345 / CCUG 50838 / CIP 108380 / JCM 13579 / CDC 945)</name>
    <dbReference type="NCBI Taxonomy" id="679197"/>
    <lineage>
        <taxon>Bacteria</taxon>
        <taxon>Bacillati</taxon>
        <taxon>Actinomycetota</taxon>
        <taxon>Actinomycetes</taxon>
        <taxon>Mycobacteriales</taxon>
        <taxon>Segniliparaceae</taxon>
        <taxon>Segniliparus</taxon>
    </lineage>
</organism>
<evidence type="ECO:0000259" key="5">
    <source>
        <dbReference type="PROSITE" id="PS50879"/>
    </source>
</evidence>
<name>E5XLD2_SEGRC</name>
<dbReference type="GO" id="GO:0004523">
    <property type="term" value="F:RNA-DNA hybrid ribonuclease activity"/>
    <property type="evidence" value="ECO:0007669"/>
    <property type="project" value="InterPro"/>
</dbReference>
<dbReference type="InterPro" id="IPR012337">
    <property type="entry name" value="RNaseH-like_sf"/>
</dbReference>
<accession>E5XLD2</accession>
<dbReference type="InterPro" id="IPR002156">
    <property type="entry name" value="RNaseH_domain"/>
</dbReference>
<dbReference type="AlphaFoldDB" id="E5XLD2"/>
<dbReference type="InterPro" id="IPR014636">
    <property type="entry name" value="RNaseH/PGlycerate_mutase"/>
</dbReference>
<dbReference type="EMBL" id="ACZI02000003">
    <property type="protein sequence ID" value="EFV14851.1"/>
    <property type="molecule type" value="Genomic_DNA"/>
</dbReference>
<dbReference type="InterPro" id="IPR013078">
    <property type="entry name" value="His_Pase_superF_clade-1"/>
</dbReference>
<dbReference type="InterPro" id="IPR036397">
    <property type="entry name" value="RNaseH_sf"/>
</dbReference>
<feature type="binding site" evidence="3">
    <location>
        <position position="227"/>
    </location>
    <ligand>
        <name>substrate</name>
    </ligand>
</feature>
<dbReference type="eggNOG" id="COG0328">
    <property type="taxonomic scope" value="Bacteria"/>
</dbReference>
<keyword evidence="7" id="KW-1185">Reference proteome</keyword>
<dbReference type="Gene3D" id="3.40.50.1240">
    <property type="entry name" value="Phosphoglycerate mutase-like"/>
    <property type="match status" value="1"/>
</dbReference>
<feature type="compositionally biased region" description="Basic and acidic residues" evidence="4">
    <location>
        <begin position="138"/>
        <end position="154"/>
    </location>
</feature>
<dbReference type="NCBIfam" id="NF005567">
    <property type="entry name" value="PRK07238.1"/>
    <property type="match status" value="1"/>
</dbReference>
<dbReference type="SUPFAM" id="SSF53254">
    <property type="entry name" value="Phosphoglycerate mutase-like"/>
    <property type="match status" value="1"/>
</dbReference>
<dbReference type="SMART" id="SM00855">
    <property type="entry name" value="PGAM"/>
    <property type="match status" value="1"/>
</dbReference>
<feature type="active site" description="Proton donor/acceptor; for phosphatase activity" evidence="1">
    <location>
        <position position="251"/>
    </location>
</feature>
<dbReference type="InterPro" id="IPR050275">
    <property type="entry name" value="PGM_Phosphatase"/>
</dbReference>